<organism evidence="2 3">
    <name type="scientific">Exilibacterium tricleocarpae</name>
    <dbReference type="NCBI Taxonomy" id="2591008"/>
    <lineage>
        <taxon>Bacteria</taxon>
        <taxon>Pseudomonadati</taxon>
        <taxon>Pseudomonadota</taxon>
        <taxon>Gammaproteobacteria</taxon>
        <taxon>Cellvibrionales</taxon>
        <taxon>Cellvibrionaceae</taxon>
        <taxon>Exilibacterium</taxon>
    </lineage>
</organism>
<keyword evidence="1" id="KW-0732">Signal</keyword>
<name>A0A545U416_9GAMM</name>
<evidence type="ECO:0000313" key="3">
    <source>
        <dbReference type="Proteomes" id="UP000319732"/>
    </source>
</evidence>
<dbReference type="RefSeq" id="WP_142903280.1">
    <property type="nucleotide sequence ID" value="NZ_ML660089.1"/>
</dbReference>
<evidence type="ECO:0008006" key="4">
    <source>
        <dbReference type="Google" id="ProtNLM"/>
    </source>
</evidence>
<evidence type="ECO:0000313" key="2">
    <source>
        <dbReference type="EMBL" id="TQV84200.1"/>
    </source>
</evidence>
<sequence>MHRQTTALFVATALVLSACAVIDVRETTAFNTGRGAVPHQTLRDIRPQQTRADWLLQHLGYPERITPQADAAEIWHYRLEERRDNLYRLILLFQYRASKTYRRDVYLKLVDRVVVDIWGDLDIESAPPPPGSPVINRKKKHNLLPDEAAAPAAFSLPAPALAGRRTVGR</sequence>
<protein>
    <recommendedName>
        <fullName evidence="4">Outer membrane protein assembly factor BamE</fullName>
    </recommendedName>
</protein>
<dbReference type="Proteomes" id="UP000319732">
    <property type="component" value="Unassembled WGS sequence"/>
</dbReference>
<accession>A0A545U416</accession>
<dbReference type="PROSITE" id="PS51257">
    <property type="entry name" value="PROKAR_LIPOPROTEIN"/>
    <property type="match status" value="1"/>
</dbReference>
<reference evidence="2 3" key="1">
    <citation type="submission" date="2019-06" db="EMBL/GenBank/DDBJ databases">
        <title>Whole genome sequence for Cellvibrionaceae sp. R142.</title>
        <authorList>
            <person name="Wang G."/>
        </authorList>
    </citation>
    <scope>NUCLEOTIDE SEQUENCE [LARGE SCALE GENOMIC DNA]</scope>
    <source>
        <strain evidence="2 3">R142</strain>
    </source>
</reference>
<evidence type="ECO:0000256" key="1">
    <source>
        <dbReference type="SAM" id="SignalP"/>
    </source>
</evidence>
<dbReference type="AlphaFoldDB" id="A0A545U416"/>
<keyword evidence="3" id="KW-1185">Reference proteome</keyword>
<comment type="caution">
    <text evidence="2">The sequence shown here is derived from an EMBL/GenBank/DDBJ whole genome shotgun (WGS) entry which is preliminary data.</text>
</comment>
<proteinExistence type="predicted"/>
<dbReference type="EMBL" id="VHSG01000006">
    <property type="protein sequence ID" value="TQV84200.1"/>
    <property type="molecule type" value="Genomic_DNA"/>
</dbReference>
<gene>
    <name evidence="2" type="ORF">FKG94_05960</name>
</gene>
<feature type="chain" id="PRO_5021933523" description="Outer membrane protein assembly factor BamE" evidence="1">
    <location>
        <begin position="21"/>
        <end position="169"/>
    </location>
</feature>
<feature type="signal peptide" evidence="1">
    <location>
        <begin position="1"/>
        <end position="20"/>
    </location>
</feature>